<dbReference type="Proteomes" id="UP000711996">
    <property type="component" value="Unassembled WGS sequence"/>
</dbReference>
<evidence type="ECO:0000313" key="1">
    <source>
        <dbReference type="EMBL" id="KAF4840360.1"/>
    </source>
</evidence>
<gene>
    <name evidence="1" type="ORF">CGCSCA2_v015041</name>
</gene>
<dbReference type="EMBL" id="QPMT01000139">
    <property type="protein sequence ID" value="KAF4840360.1"/>
    <property type="molecule type" value="Genomic_DNA"/>
</dbReference>
<reference evidence="1" key="1">
    <citation type="submission" date="2019-06" db="EMBL/GenBank/DDBJ databases">
        <authorList>
            <person name="Gan P."/>
            <person name="Shirasu K."/>
        </authorList>
    </citation>
    <scope>NUCLEOTIDE SEQUENCE [LARGE SCALE GENOMIC DNA]</scope>
    <source>
        <strain evidence="1">CAD2</strain>
    </source>
</reference>
<sequence>MDGVFAQAHELEQGLSLLRFWSNESDFDIEEIPEPSAKLLQIGDPDSGAKTRAKIQPRGGWGTAVDELEKVQKTSQSDDLYQDGKLPIKFRERSMPGFFREEPVAPNDGYHPRRSEAHRNMFLTCCNFIHPEHPSVTSTDNGVRDYAVNYVLHHWRDIKAEHSDVEQQTEMMETFAPLMLDKSSFARIQEEELKTTFSHDEKFDDSFFNRLRSWAALLPDMKVPLSTEAAEWWALVAERPRDCLLELANSQVSRLQDAVDMNTAEASFSAANGALRLCGKGTILEQQARENFASAEQAVLGLDDLFEDIDLDSNGYHWLAALQFLYRQVQPAESTCLKAMTYSQTPLERVQSLALLSRIRIKGNSQAACEDIQACLRQVHDGSVPLPLRRSVYNTKAQIEIKLGRRQDAGTSYELARSVDPSNLVTGDALRAQMKLFVNEPGKQEFIRTLKTWSPLERLAYLC</sequence>
<dbReference type="OrthoDB" id="4821083at2759"/>
<organism evidence="1 2">
    <name type="scientific">Colletotrichum siamense</name>
    <name type="common">Anthracnose fungus</name>
    <dbReference type="NCBI Taxonomy" id="690259"/>
    <lineage>
        <taxon>Eukaryota</taxon>
        <taxon>Fungi</taxon>
        <taxon>Dikarya</taxon>
        <taxon>Ascomycota</taxon>
        <taxon>Pezizomycotina</taxon>
        <taxon>Sordariomycetes</taxon>
        <taxon>Hypocreomycetidae</taxon>
        <taxon>Glomerellales</taxon>
        <taxon>Glomerellaceae</taxon>
        <taxon>Colletotrichum</taxon>
        <taxon>Colletotrichum gloeosporioides species complex</taxon>
    </lineage>
</organism>
<dbReference type="AlphaFoldDB" id="A0A9P5BKR1"/>
<evidence type="ECO:0008006" key="3">
    <source>
        <dbReference type="Google" id="ProtNLM"/>
    </source>
</evidence>
<comment type="caution">
    <text evidence="1">The sequence shown here is derived from an EMBL/GenBank/DDBJ whole genome shotgun (WGS) entry which is preliminary data.</text>
</comment>
<evidence type="ECO:0000313" key="2">
    <source>
        <dbReference type="Proteomes" id="UP000711996"/>
    </source>
</evidence>
<protein>
    <recommendedName>
        <fullName evidence="3">TPR domain-containing protein</fullName>
    </recommendedName>
</protein>
<proteinExistence type="predicted"/>
<accession>A0A9P5BKR1</accession>
<name>A0A9P5BKR1_COLSI</name>
<keyword evidence="2" id="KW-1185">Reference proteome</keyword>